<dbReference type="InterPro" id="IPR003798">
    <property type="entry name" value="DNA_recombination_RmuC"/>
</dbReference>
<dbReference type="Pfam" id="PF02646">
    <property type="entry name" value="RmuC"/>
    <property type="match status" value="1"/>
</dbReference>
<name>A0A448N1N0_9ACTN</name>
<dbReference type="Proteomes" id="UP000273044">
    <property type="component" value="Chromosome"/>
</dbReference>
<dbReference type="GO" id="GO:0006310">
    <property type="term" value="P:DNA recombination"/>
    <property type="evidence" value="ECO:0007669"/>
    <property type="project" value="UniProtKB-KW"/>
</dbReference>
<dbReference type="AlphaFoldDB" id="A0A448N1N0"/>
<evidence type="ECO:0000256" key="4">
    <source>
        <dbReference type="ARBA" id="ARBA00023172"/>
    </source>
</evidence>
<accession>A0A448N1N0</accession>
<dbReference type="EMBL" id="LR134406">
    <property type="protein sequence ID" value="VEH71252.1"/>
    <property type="molecule type" value="Genomic_DNA"/>
</dbReference>
<keyword evidence="3 5" id="KW-0175">Coiled coil</keyword>
<evidence type="ECO:0000256" key="3">
    <source>
        <dbReference type="ARBA" id="ARBA00023054"/>
    </source>
</evidence>
<dbReference type="GeneID" id="64407997"/>
<comment type="function">
    <text evidence="1">Involved in DNA recombination.</text>
</comment>
<proteinExistence type="inferred from homology"/>
<dbReference type="PANTHER" id="PTHR30563:SF0">
    <property type="entry name" value="DNA RECOMBINATION PROTEIN RMUC"/>
    <property type="match status" value="1"/>
</dbReference>
<evidence type="ECO:0000256" key="1">
    <source>
        <dbReference type="ARBA" id="ARBA00003416"/>
    </source>
</evidence>
<evidence type="ECO:0000313" key="6">
    <source>
        <dbReference type="EMBL" id="VEH71252.1"/>
    </source>
</evidence>
<protein>
    <submittedName>
        <fullName evidence="6">DNA recombination protein rmuC</fullName>
    </submittedName>
</protein>
<reference evidence="6 7" key="1">
    <citation type="submission" date="2018-12" db="EMBL/GenBank/DDBJ databases">
        <authorList>
            <consortium name="Pathogen Informatics"/>
        </authorList>
    </citation>
    <scope>NUCLEOTIDE SEQUENCE [LARGE SCALE GENOMIC DNA]</scope>
    <source>
        <strain evidence="6 7">NCTC12967</strain>
    </source>
</reference>
<dbReference type="RefSeq" id="WP_061788161.1">
    <property type="nucleotide sequence ID" value="NZ_LR134406.1"/>
</dbReference>
<dbReference type="PANTHER" id="PTHR30563">
    <property type="entry name" value="DNA RECOMBINATION PROTEIN RMUC"/>
    <property type="match status" value="1"/>
</dbReference>
<feature type="coiled-coil region" evidence="5">
    <location>
        <begin position="83"/>
        <end position="110"/>
    </location>
</feature>
<evidence type="ECO:0000313" key="7">
    <source>
        <dbReference type="Proteomes" id="UP000273044"/>
    </source>
</evidence>
<keyword evidence="7" id="KW-1185">Reference proteome</keyword>
<sequence length="395" mass="43328">MDTSSLLLALAALLVGVALGFLLSRQSAATRTARAEAERDAAVKRAADVTADREQLAHQFRSLSADALEKQTKQADRAAELRLTPISEALRQLQQRLAEVENQRTALAAELRQQVEGVRVSGEAVRKEAASLATALRAPHVRGAWGESSLRRIAEVAGLVEHCHFETQTSYTSSEGNRLRPDMRIDLDGGRAVFVDSKVPLSAVLEACQAEDEEERAAHLRRFVRHVRTHIDQLSAKEYWALDAGSPEFVVLFLGSDEFYRLALEQQPTLHEYAAARRITLAGPGLLIPLLQIISHGWRQSRLAESATRISALGRELYSRLATLGTHFEKLGASINGTVKNYNAAMGTLESRVLVSARRFRALDVSMDELPRLSSVDEGVRTPVAPELMGPSATE</sequence>
<evidence type="ECO:0000256" key="2">
    <source>
        <dbReference type="ARBA" id="ARBA00009840"/>
    </source>
</evidence>
<organism evidence="6 7">
    <name type="scientific">Arachnia propionica</name>
    <dbReference type="NCBI Taxonomy" id="1750"/>
    <lineage>
        <taxon>Bacteria</taxon>
        <taxon>Bacillati</taxon>
        <taxon>Actinomycetota</taxon>
        <taxon>Actinomycetes</taxon>
        <taxon>Propionibacteriales</taxon>
        <taxon>Propionibacteriaceae</taxon>
        <taxon>Arachnia</taxon>
    </lineage>
</organism>
<gene>
    <name evidence="6" type="primary">rmuC</name>
    <name evidence="6" type="ORF">NCTC12967_02570</name>
</gene>
<keyword evidence="4" id="KW-0233">DNA recombination</keyword>
<evidence type="ECO:0000256" key="5">
    <source>
        <dbReference type="SAM" id="Coils"/>
    </source>
</evidence>
<comment type="similarity">
    <text evidence="2">Belongs to the RmuC family.</text>
</comment>